<gene>
    <name evidence="1" type="ORF">DFP90_1207</name>
</gene>
<evidence type="ECO:0000313" key="1">
    <source>
        <dbReference type="EMBL" id="RED43723.1"/>
    </source>
</evidence>
<dbReference type="AlphaFoldDB" id="A0A3D9H2J2"/>
<sequence length="133" mass="13445">MSDGTIGSAVGGLGNIQPNFETMPLEGGAVSFGAGNSANSIMGGLLSELSMMGGLLSELSMREADADSIELADQETVRAVSDEFVNAETGASTAIGGKGSLAIPLEFQSGGLLLSGPPLFWNAEGSSFAGWER</sequence>
<evidence type="ECO:0000313" key="2">
    <source>
        <dbReference type="Proteomes" id="UP000256845"/>
    </source>
</evidence>
<proteinExistence type="predicted"/>
<keyword evidence="2" id="KW-1185">Reference proteome</keyword>
<organism evidence="1 2">
    <name type="scientific">Aestuariispira insulae</name>
    <dbReference type="NCBI Taxonomy" id="1461337"/>
    <lineage>
        <taxon>Bacteria</taxon>
        <taxon>Pseudomonadati</taxon>
        <taxon>Pseudomonadota</taxon>
        <taxon>Alphaproteobacteria</taxon>
        <taxon>Rhodospirillales</taxon>
        <taxon>Kiloniellaceae</taxon>
        <taxon>Aestuariispira</taxon>
    </lineage>
</organism>
<comment type="caution">
    <text evidence="1">The sequence shown here is derived from an EMBL/GenBank/DDBJ whole genome shotgun (WGS) entry which is preliminary data.</text>
</comment>
<accession>A0A3D9H2J2</accession>
<name>A0A3D9H2J2_9PROT</name>
<dbReference type="Proteomes" id="UP000256845">
    <property type="component" value="Unassembled WGS sequence"/>
</dbReference>
<reference evidence="1 2" key="1">
    <citation type="submission" date="2018-07" db="EMBL/GenBank/DDBJ databases">
        <title>Genomic Encyclopedia of Type Strains, Phase III (KMG-III): the genomes of soil and plant-associated and newly described type strains.</title>
        <authorList>
            <person name="Whitman W."/>
        </authorList>
    </citation>
    <scope>NUCLEOTIDE SEQUENCE [LARGE SCALE GENOMIC DNA]</scope>
    <source>
        <strain evidence="1 2">CECT 8488</strain>
    </source>
</reference>
<dbReference type="EMBL" id="QRDW01000020">
    <property type="protein sequence ID" value="RED43723.1"/>
    <property type="molecule type" value="Genomic_DNA"/>
</dbReference>
<protein>
    <submittedName>
        <fullName evidence="1">Uncharacterized protein</fullName>
    </submittedName>
</protein>